<sequence>MREPASPLWNKVLQTSLSFAGVCSGAGVWSASLPCTGVHRRPVSVVVSVLLSLSLMGSPFGPFVLLARWTAAIGREEARGCSRSGWLRMVACRCGVLCCERMSISSQF</sequence>
<accession>A0A8T0TVY2</accession>
<dbReference type="AlphaFoldDB" id="A0A8T0TVY2"/>
<dbReference type="EMBL" id="CM029043">
    <property type="protein sequence ID" value="KAG2612049.1"/>
    <property type="molecule type" value="Genomic_DNA"/>
</dbReference>
<keyword evidence="1" id="KW-0472">Membrane</keyword>
<proteinExistence type="predicted"/>
<evidence type="ECO:0000313" key="3">
    <source>
        <dbReference type="Proteomes" id="UP000823388"/>
    </source>
</evidence>
<evidence type="ECO:0000313" key="2">
    <source>
        <dbReference type="EMBL" id="KAG2612049.1"/>
    </source>
</evidence>
<keyword evidence="1" id="KW-0812">Transmembrane</keyword>
<evidence type="ECO:0000256" key="1">
    <source>
        <dbReference type="SAM" id="Phobius"/>
    </source>
</evidence>
<comment type="caution">
    <text evidence="2">The sequence shown here is derived from an EMBL/GenBank/DDBJ whole genome shotgun (WGS) entry which is preliminary data.</text>
</comment>
<dbReference type="Proteomes" id="UP000823388">
    <property type="component" value="Chromosome 4K"/>
</dbReference>
<organism evidence="2 3">
    <name type="scientific">Panicum virgatum</name>
    <name type="common">Blackwell switchgrass</name>
    <dbReference type="NCBI Taxonomy" id="38727"/>
    <lineage>
        <taxon>Eukaryota</taxon>
        <taxon>Viridiplantae</taxon>
        <taxon>Streptophyta</taxon>
        <taxon>Embryophyta</taxon>
        <taxon>Tracheophyta</taxon>
        <taxon>Spermatophyta</taxon>
        <taxon>Magnoliopsida</taxon>
        <taxon>Liliopsida</taxon>
        <taxon>Poales</taxon>
        <taxon>Poaceae</taxon>
        <taxon>PACMAD clade</taxon>
        <taxon>Panicoideae</taxon>
        <taxon>Panicodae</taxon>
        <taxon>Paniceae</taxon>
        <taxon>Panicinae</taxon>
        <taxon>Panicum</taxon>
        <taxon>Panicum sect. Hiantes</taxon>
    </lineage>
</organism>
<reference evidence="2" key="1">
    <citation type="submission" date="2020-05" db="EMBL/GenBank/DDBJ databases">
        <title>WGS assembly of Panicum virgatum.</title>
        <authorList>
            <person name="Lovell J.T."/>
            <person name="Jenkins J."/>
            <person name="Shu S."/>
            <person name="Juenger T.E."/>
            <person name="Schmutz J."/>
        </authorList>
    </citation>
    <scope>NUCLEOTIDE SEQUENCE</scope>
    <source>
        <strain evidence="2">AP13</strain>
    </source>
</reference>
<keyword evidence="1" id="KW-1133">Transmembrane helix</keyword>
<protein>
    <submittedName>
        <fullName evidence="2">Uncharacterized protein</fullName>
    </submittedName>
</protein>
<gene>
    <name evidence="2" type="ORF">PVAP13_4KG236505</name>
</gene>
<keyword evidence="3" id="KW-1185">Reference proteome</keyword>
<name>A0A8T0TVY2_PANVG</name>
<feature type="transmembrane region" description="Helical" evidence="1">
    <location>
        <begin position="46"/>
        <end position="67"/>
    </location>
</feature>